<sequence length="2983" mass="323024">MNISTVGVACLLLVLSAFNPTDAWIHSWHTGPINCYTCDNYEECAAGSGVLRKCLDNDSQSCVAVFASNGTVVQRGCSDNLEETCSESSENCYECRSHGCNDLADNTELINCVLCDAQSDNNCVLDIELVTERTQCHKQCITALYPRSSEEGSPYELVRSCLHDLNYDEREACADGTLANCVACSGDNCNTVDLGVRSSCNQCSGGNCDNPQASTCRAVPAEGTDEECYIEVDESGAVYELGCKSQFNVSEAVLLETEKRIWTCSGADNCNVISALPTPKICKLCSSRTDADCAIDPESVESETECQNPVNTNCYSRLLDSGHTERGCLTDMDGDAYVQCLNGGNSTKCSSCSGDNCNKELHPLERLSCHVCSSDEDENCEAKPSNSSVCLLHTGDQQCVTTIDLEGNTQRGCSATLACSSTNPQNCQVCSGSDCNTDNLKRRSDGIPGQWDQELPISCQSCNDTTECAATNLEAIACSSSEEYCVTVFDTAGLVTARGCSNTVESSWSSYCDDNSKNCHNCNSNGCNSATSLSSYTECISCDDDNADCESNPSAVVTRRLCNGQCMTALRPKSNESLFYSTVRNCLDDKSKEDQQKCINGEDKLCSACSGEACNDAILPEERLSCYHCSGEGCESDFVSHTCANYQADDHCYILYETTQNDIVQMGCQSSESETFTDDNFSLLFLCNEDNCNIFNNQPQAQTCISCDSSDDENCAIDATKIISSPVTCSQLPHTSCMTRVLTTGVTQRGCVNTLSNALLKSCVNGEGNCEVCQGDLCNKEVYPENRRRCQRCNTVDDPTCLSSPNASSVCPFYLDDQGCSVKLVDGETYRGCEKDFACDDSDKQHCRACSSKDNCNVADLSSTNIGYPGKWVTPPINCYHCEGSACENSNLGPLQKCTGNDEQNCVTVFASNGTVQLRSCTDELYENDELLQYCDEEPGNCKYCKSTGCNTADSLDSYQDCLFCDSTDQAECVRNVESITKTVSCQGSCFTGLFSSNRSDSNAVLHVDRGCLDFLEYDDRLACEAGTLENCKACSSAEKCNTDDVPESRLSCNFCDDADCSTTTSQLCLGYRANDQCYIHVGASEILSMGCVTDVQDEYITSNRRDIYLCSESNCNTKDVLNTVGVSCAICNSTADVNCVTGNDVDFAVCQHYLYPQCYSHLNEDGVLTRDCVMKADDDLFDDCLSGNSTSCEICDSNNCNTGVYPSDWKSCLRCDSNKDEDCAKNPSSYSNYCPIYDSEDACVTSLEKTRTRRGCRSELNCDASEAGTCRICSEENCNDVDLVAHYVGEPGKWQDLPLSCLVCEGSANCAPASAVSATCEGNNKQTCSTVFGTDGLVLARGCSDSIHDAHSDICDADSENCPQCKSNDCNSATSLDSYVDCYFCDAADDANCAWEVPTSTRKCQGQCMTGLYPRSSSPDSALLPTRGCLTDMNAADRDSCAAGTHENCTACTGALCNGGDIIQDPLSCYTCATEDCEDFISILCLAFQVNDSCYTAFDAYSSVIALGCRSEFEEKVVQELLAQKRMLLCEGNNCNEFKIPSPNTCTKCNSQEDLRCATNPNQILSTVICSDLPYTECVSHIDEEGHTSRDCVSNLETDDFYAWVTGAADNTETCTGNQCNGLTVYPVGRRSCHQCNSESDENCASSPSSSTVCPIFVEGDACVTTQINGVTHRGCNSSLICLDPDDTRTCRICNSADGCNTIDLDRINQDGSPGIWQEVPISCLACNDAASCASSGGTLETCVGYGNCITVFDESGVVNQRGCSDKVYEESTYCEEQPDQCPRCNSNGCNTANSLDSYVECVVCDSSKNRECVTNPSAITTTRQCHEGCVTVFRNQFNETIDPSSSLVRTCATDLEEADRESCKAGSKEYCATCEGAKCNTEDLVASRKSCYICEGEECQVPQTYSCPTYRQNDKCYVEFDEKRSIVTVGCTSSLSAYDLQILQEEKRLYICDEDDCNSIEDLPEAKTCVLCSSRTDYNCALAPNSVTSSTICSLLGLPECYTRVQPGGYTERGCLSSLENNDFLSCYNGTSSSCSSCQGDLCNSAVYPENRRSCHVCNSGTDASCESTPDSLAVCYLYDPDDQCVTNLRNGITYRGCSSTMSCEANSKTCVYCEGDGCNVIDLAAKADDNYGKWQDLPLSCLTCEGTDCQGDDIPSEKCQNNNEQDCVTVFDASGVVTRRGCEDEVDQVESLATYCAANPASCPACKSNDCNNATQLSQYTTCIYCDTFSNPNCLWEPTSTTHRSRQCQGGCMTALYGSLELGQDLIRSCRDDKEVADRLTCEAGTDSTCSACTGDSCNVEVLPADRISCYTCDGDDCEDPVSRPCSVYKPNDFCFLWFDDNNSIQKADCGGIFRNQQLEDIIKTKRISVCEGTNCNVPQLQAAVTCAVCDSKVDPACATNAQDVSTFTTCSQLPHTNCVTRLESDGSTTRGCLTDLNQNDFAACLLGNDTNCEICNENGCNRELYPSDRQVCYTCTSEDDVYCESNPSYALACPWISDTETCKTSLSNNITIRGCSSSVDCDTSDYRNCRSCAGSECNAIDLANRVDDGQHGLFQALPLKCYSCAGEDCYSSLGPFSECTLNIEQDCKTVFEADGVTVRRRGCSDDVDDYEDRYCRENPDRCFTCKSNECNSAWSIDEYVSCVSCDSRTDGNCVSNPESTSRQCKGKCLVTLLGTDLLRTCEDDLEEFDRSDCSSDNSGQNCATCSDQGCNNFIYPSDRLSCHVCTNSACTSSSAQYCQAYSSSDYCFAKYQNGALEQIGCASAQNSSDLESWKEQNLLYTCTDKDCNELNRLPNNDECIACDSSKTLECAQEPTAVTTSETCHAPLSDCVTRLQNSHTIRGCLNTLSSEEGSNCVANGTCSSCAGSKCNVEIFPAGRRSCHICNSVANSECAKDPNHLAICPIYAANDRCVSTYSDDGYLQRGCESEIQCANENEDHCQICETDGCNTAELTGAAGPLASFGLALTLLMAWLVSQLQV</sequence>
<feature type="domain" description="DUF753" evidence="2">
    <location>
        <begin position="2884"/>
        <end position="2952"/>
    </location>
</feature>
<feature type="domain" description="DUF753" evidence="2">
    <location>
        <begin position="2645"/>
        <end position="2715"/>
    </location>
</feature>
<feature type="domain" description="DUF753" evidence="2">
    <location>
        <begin position="878"/>
        <end position="951"/>
    </location>
</feature>
<feature type="domain" description="DUF753" evidence="2">
    <location>
        <begin position="199"/>
        <end position="271"/>
    </location>
</feature>
<dbReference type="HOGENOM" id="CLU_226185_0_0_1"/>
<feature type="domain" description="DUF753" evidence="2">
    <location>
        <begin position="2225"/>
        <end position="2302"/>
    </location>
</feature>
<dbReference type="Proteomes" id="UP000007798">
    <property type="component" value="Unassembled WGS sequence"/>
</dbReference>
<feature type="domain" description="DUF753" evidence="2">
    <location>
        <begin position="282"/>
        <end position="358"/>
    </location>
</feature>
<feature type="domain" description="DUF753" evidence="2">
    <location>
        <begin position="1970"/>
        <end position="2046"/>
    </location>
</feature>
<feature type="domain" description="DUF753" evidence="2">
    <location>
        <begin position="1300"/>
        <end position="1372"/>
    </location>
</feature>
<name>B4MS19_DROWI</name>
<feature type="domain" description="DUF753" evidence="2">
    <location>
        <begin position="1802"/>
        <end position="1882"/>
    </location>
</feature>
<feature type="domain" description="DUF753" evidence="2">
    <location>
        <begin position="34"/>
        <end position="101"/>
    </location>
</feature>
<feature type="domain" description="DUF753" evidence="2">
    <location>
        <begin position="702"/>
        <end position="779"/>
    </location>
</feature>
<evidence type="ECO:0000313" key="4">
    <source>
        <dbReference type="Proteomes" id="UP000007798"/>
    </source>
</evidence>
<feature type="domain" description="DUF753" evidence="2">
    <location>
        <begin position="1051"/>
        <end position="1117"/>
    </location>
</feature>
<evidence type="ECO:0000256" key="1">
    <source>
        <dbReference type="SAM" id="SignalP"/>
    </source>
</evidence>
<feature type="domain" description="DUF753" evidence="2">
    <location>
        <begin position="2056"/>
        <end position="2122"/>
    </location>
</feature>
<gene>
    <name evidence="3" type="primary">Dwil\GK15649</name>
    <name evidence="3" type="ORF">Dwil_GK15649</name>
</gene>
<feature type="domain" description="DUF753" evidence="2">
    <location>
        <begin position="538"/>
        <end position="615"/>
    </location>
</feature>
<keyword evidence="1" id="KW-0732">Signal</keyword>
<feature type="domain" description="DUF753" evidence="2">
    <location>
        <begin position="2564"/>
        <end position="2635"/>
    </location>
</feature>
<feature type="domain" description="DUF753" evidence="2">
    <location>
        <begin position="367"/>
        <end position="436"/>
    </location>
</feature>
<feature type="domain" description="DUF753" evidence="2">
    <location>
        <begin position="1128"/>
        <end position="1202"/>
    </location>
</feature>
<proteinExistence type="predicted"/>
<feature type="domain" description="DUF753" evidence="2">
    <location>
        <begin position="111"/>
        <end position="190"/>
    </location>
</feature>
<feature type="domain" description="DUF753" evidence="2">
    <location>
        <begin position="2475"/>
        <end position="2542"/>
    </location>
</feature>
<feature type="signal peptide" evidence="1">
    <location>
        <begin position="1"/>
        <end position="23"/>
    </location>
</feature>
<feature type="chain" id="PRO_5006458025" description="DUF753 domain-containing protein" evidence="1">
    <location>
        <begin position="24"/>
        <end position="2983"/>
    </location>
</feature>
<feature type="domain" description="DUF753" evidence="2">
    <location>
        <begin position="1468"/>
        <end position="1537"/>
    </location>
</feature>
<accession>B4MS19</accession>
<dbReference type="InParanoid" id="B4MS19"/>
<feature type="domain" description="DUF753" evidence="2">
    <location>
        <begin position="1633"/>
        <end position="1702"/>
    </location>
</feature>
<dbReference type="EMBL" id="CH963850">
    <property type="protein sequence ID" value="EDW74908.2"/>
    <property type="molecule type" value="Genomic_DNA"/>
</dbReference>
<dbReference type="eggNOG" id="ENOG502T83P">
    <property type="taxonomic scope" value="Eukaryota"/>
</dbReference>
<dbReference type="OrthoDB" id="7984667at2759"/>
<dbReference type="STRING" id="7260.B4MS19"/>
<evidence type="ECO:0000313" key="3">
    <source>
        <dbReference type="EMBL" id="EDW74908.2"/>
    </source>
</evidence>
<feature type="domain" description="DUF753" evidence="2">
    <location>
        <begin position="961"/>
        <end position="1042"/>
    </location>
</feature>
<protein>
    <recommendedName>
        <fullName evidence="2">DUF753 domain-containing protein</fullName>
    </recommendedName>
</protein>
<dbReference type="KEGG" id="dwi:6640698"/>
<feature type="domain" description="DUF753" evidence="2">
    <location>
        <begin position="2802"/>
        <end position="2874"/>
    </location>
</feature>
<feature type="domain" description="DUF753" evidence="2">
    <location>
        <begin position="2389"/>
        <end position="2465"/>
    </location>
</feature>
<feature type="domain" description="DUF753" evidence="2">
    <location>
        <begin position="2142"/>
        <end position="2215"/>
    </location>
</feature>
<feature type="domain" description="DUF753" evidence="2">
    <location>
        <begin position="789"/>
        <end position="857"/>
    </location>
</feature>
<dbReference type="Pfam" id="PF05444">
    <property type="entry name" value="DUF753"/>
    <property type="match status" value="34"/>
</dbReference>
<feature type="domain" description="DUF753" evidence="2">
    <location>
        <begin position="1382"/>
        <end position="1459"/>
    </location>
</feature>
<dbReference type="InterPro" id="IPR008472">
    <property type="entry name" value="DUF753"/>
</dbReference>
<organism evidence="3 4">
    <name type="scientific">Drosophila willistoni</name>
    <name type="common">Fruit fly</name>
    <dbReference type="NCBI Taxonomy" id="7260"/>
    <lineage>
        <taxon>Eukaryota</taxon>
        <taxon>Metazoa</taxon>
        <taxon>Ecdysozoa</taxon>
        <taxon>Arthropoda</taxon>
        <taxon>Hexapoda</taxon>
        <taxon>Insecta</taxon>
        <taxon>Pterygota</taxon>
        <taxon>Neoptera</taxon>
        <taxon>Endopterygota</taxon>
        <taxon>Diptera</taxon>
        <taxon>Brachycera</taxon>
        <taxon>Muscomorpha</taxon>
        <taxon>Ephydroidea</taxon>
        <taxon>Drosophilidae</taxon>
        <taxon>Drosophila</taxon>
        <taxon>Sophophora</taxon>
    </lineage>
</organism>
<feature type="domain" description="DUF753" evidence="2">
    <location>
        <begin position="458"/>
        <end position="528"/>
    </location>
</feature>
<feature type="domain" description="DUF753" evidence="2">
    <location>
        <begin position="1724"/>
        <end position="1792"/>
    </location>
</feature>
<reference evidence="3 4" key="1">
    <citation type="journal article" date="2007" name="Nature">
        <title>Evolution of genes and genomes on the Drosophila phylogeny.</title>
        <authorList>
            <consortium name="Drosophila 12 Genomes Consortium"/>
            <person name="Clark A.G."/>
            <person name="Eisen M.B."/>
            <person name="Smith D.R."/>
            <person name="Bergman C.M."/>
            <person name="Oliver B."/>
            <person name="Markow T.A."/>
            <person name="Kaufman T.C."/>
            <person name="Kellis M."/>
            <person name="Gelbart W."/>
            <person name="Iyer V.N."/>
            <person name="Pollard D.A."/>
            <person name="Sackton T.B."/>
            <person name="Larracuente A.M."/>
            <person name="Singh N.D."/>
            <person name="Abad J.P."/>
            <person name="Abt D.N."/>
            <person name="Adryan B."/>
            <person name="Aguade M."/>
            <person name="Akashi H."/>
            <person name="Anderson W.W."/>
            <person name="Aquadro C.F."/>
            <person name="Ardell D.H."/>
            <person name="Arguello R."/>
            <person name="Artieri C.G."/>
            <person name="Barbash D.A."/>
            <person name="Barker D."/>
            <person name="Barsanti P."/>
            <person name="Batterham P."/>
            <person name="Batzoglou S."/>
            <person name="Begun D."/>
            <person name="Bhutkar A."/>
            <person name="Blanco E."/>
            <person name="Bosak S.A."/>
            <person name="Bradley R.K."/>
            <person name="Brand A.D."/>
            <person name="Brent M.R."/>
            <person name="Brooks A.N."/>
            <person name="Brown R.H."/>
            <person name="Butlin R.K."/>
            <person name="Caggese C."/>
            <person name="Calvi B.R."/>
            <person name="Bernardo de Carvalho A."/>
            <person name="Caspi A."/>
            <person name="Castrezana S."/>
            <person name="Celniker S.E."/>
            <person name="Chang J.L."/>
            <person name="Chapple C."/>
            <person name="Chatterji S."/>
            <person name="Chinwalla A."/>
            <person name="Civetta A."/>
            <person name="Clifton S.W."/>
            <person name="Comeron J.M."/>
            <person name="Costello J.C."/>
            <person name="Coyne J.A."/>
            <person name="Daub J."/>
            <person name="David R.G."/>
            <person name="Delcher A.L."/>
            <person name="Delehaunty K."/>
            <person name="Do C.B."/>
            <person name="Ebling H."/>
            <person name="Edwards K."/>
            <person name="Eickbush T."/>
            <person name="Evans J.D."/>
            <person name="Filipski A."/>
            <person name="Findeiss S."/>
            <person name="Freyhult E."/>
            <person name="Fulton L."/>
            <person name="Fulton R."/>
            <person name="Garcia A.C."/>
            <person name="Gardiner A."/>
            <person name="Garfield D.A."/>
            <person name="Garvin B.E."/>
            <person name="Gibson G."/>
            <person name="Gilbert D."/>
            <person name="Gnerre S."/>
            <person name="Godfrey J."/>
            <person name="Good R."/>
            <person name="Gotea V."/>
            <person name="Gravely B."/>
            <person name="Greenberg A.J."/>
            <person name="Griffiths-Jones S."/>
            <person name="Gross S."/>
            <person name="Guigo R."/>
            <person name="Gustafson E.A."/>
            <person name="Haerty W."/>
            <person name="Hahn M.W."/>
            <person name="Halligan D.L."/>
            <person name="Halpern A.L."/>
            <person name="Halter G.M."/>
            <person name="Han M.V."/>
            <person name="Heger A."/>
            <person name="Hillier L."/>
            <person name="Hinrichs A.S."/>
            <person name="Holmes I."/>
            <person name="Hoskins R.A."/>
            <person name="Hubisz M.J."/>
            <person name="Hultmark D."/>
            <person name="Huntley M.A."/>
            <person name="Jaffe D.B."/>
            <person name="Jagadeeshan S."/>
            <person name="Jeck W.R."/>
            <person name="Johnson J."/>
            <person name="Jones C.D."/>
            <person name="Jordan W.C."/>
            <person name="Karpen G.H."/>
            <person name="Kataoka E."/>
            <person name="Keightley P.D."/>
            <person name="Kheradpour P."/>
            <person name="Kirkness E.F."/>
            <person name="Koerich L.B."/>
            <person name="Kristiansen K."/>
            <person name="Kudrna D."/>
            <person name="Kulathinal R.J."/>
            <person name="Kumar S."/>
            <person name="Kwok R."/>
            <person name="Lander E."/>
            <person name="Langley C.H."/>
            <person name="Lapoint R."/>
            <person name="Lazzaro B.P."/>
            <person name="Lee S.J."/>
            <person name="Levesque L."/>
            <person name="Li R."/>
            <person name="Lin C.F."/>
            <person name="Lin M.F."/>
            <person name="Lindblad-Toh K."/>
            <person name="Llopart A."/>
            <person name="Long M."/>
            <person name="Low L."/>
            <person name="Lozovsky E."/>
            <person name="Lu J."/>
            <person name="Luo M."/>
            <person name="Machado C.A."/>
            <person name="Makalowski W."/>
            <person name="Marzo M."/>
            <person name="Matsuda M."/>
            <person name="Matzkin L."/>
            <person name="McAllister B."/>
            <person name="McBride C.S."/>
            <person name="McKernan B."/>
            <person name="McKernan K."/>
            <person name="Mendez-Lago M."/>
            <person name="Minx P."/>
            <person name="Mollenhauer M.U."/>
            <person name="Montooth K."/>
            <person name="Mount S.M."/>
            <person name="Mu X."/>
            <person name="Myers E."/>
            <person name="Negre B."/>
            <person name="Newfeld S."/>
            <person name="Nielsen R."/>
            <person name="Noor M.A."/>
            <person name="O'Grady P."/>
            <person name="Pachter L."/>
            <person name="Papaceit M."/>
            <person name="Parisi M.J."/>
            <person name="Parisi M."/>
            <person name="Parts L."/>
            <person name="Pedersen J.S."/>
            <person name="Pesole G."/>
            <person name="Phillippy A.M."/>
            <person name="Ponting C.P."/>
            <person name="Pop M."/>
            <person name="Porcelli D."/>
            <person name="Powell J.R."/>
            <person name="Prohaska S."/>
            <person name="Pruitt K."/>
            <person name="Puig M."/>
            <person name="Quesneville H."/>
            <person name="Ram K.R."/>
            <person name="Rand D."/>
            <person name="Rasmussen M.D."/>
            <person name="Reed L.K."/>
            <person name="Reenan R."/>
            <person name="Reily A."/>
            <person name="Remington K.A."/>
            <person name="Rieger T.T."/>
            <person name="Ritchie M.G."/>
            <person name="Robin C."/>
            <person name="Rogers Y.H."/>
            <person name="Rohde C."/>
            <person name="Rozas J."/>
            <person name="Rubenfield M.J."/>
            <person name="Ruiz A."/>
            <person name="Russo S."/>
            <person name="Salzberg S.L."/>
            <person name="Sanchez-Gracia A."/>
            <person name="Saranga D.J."/>
            <person name="Sato H."/>
            <person name="Schaeffer S.W."/>
            <person name="Schatz M.C."/>
            <person name="Schlenke T."/>
            <person name="Schwartz R."/>
            <person name="Segarra C."/>
            <person name="Singh R.S."/>
            <person name="Sirot L."/>
            <person name="Sirota M."/>
            <person name="Sisneros N.B."/>
            <person name="Smith C.D."/>
            <person name="Smith T.F."/>
            <person name="Spieth J."/>
            <person name="Stage D.E."/>
            <person name="Stark A."/>
            <person name="Stephan W."/>
            <person name="Strausberg R.L."/>
            <person name="Strempel S."/>
            <person name="Sturgill D."/>
            <person name="Sutton G."/>
            <person name="Sutton G.G."/>
            <person name="Tao W."/>
            <person name="Teichmann S."/>
            <person name="Tobari Y.N."/>
            <person name="Tomimura Y."/>
            <person name="Tsolas J.M."/>
            <person name="Valente V.L."/>
            <person name="Venter E."/>
            <person name="Venter J.C."/>
            <person name="Vicario S."/>
            <person name="Vieira F.G."/>
            <person name="Vilella A.J."/>
            <person name="Villasante A."/>
            <person name="Walenz B."/>
            <person name="Wang J."/>
            <person name="Wasserman M."/>
            <person name="Watts T."/>
            <person name="Wilson D."/>
            <person name="Wilson R.K."/>
            <person name="Wing R.A."/>
            <person name="Wolfner M.F."/>
            <person name="Wong A."/>
            <person name="Wong G.K."/>
            <person name="Wu C.I."/>
            <person name="Wu G."/>
            <person name="Yamamoto D."/>
            <person name="Yang H.P."/>
            <person name="Yang S.P."/>
            <person name="Yorke J.A."/>
            <person name="Yoshida K."/>
            <person name="Zdobnov E."/>
            <person name="Zhang P."/>
            <person name="Zhang Y."/>
            <person name="Zimin A.V."/>
            <person name="Baldwin J."/>
            <person name="Abdouelleil A."/>
            <person name="Abdulkadir J."/>
            <person name="Abebe A."/>
            <person name="Abera B."/>
            <person name="Abreu J."/>
            <person name="Acer S.C."/>
            <person name="Aftuck L."/>
            <person name="Alexander A."/>
            <person name="An P."/>
            <person name="Anderson E."/>
            <person name="Anderson S."/>
            <person name="Arachi H."/>
            <person name="Azer M."/>
            <person name="Bachantsang P."/>
            <person name="Barry A."/>
            <person name="Bayul T."/>
            <person name="Berlin A."/>
            <person name="Bessette D."/>
            <person name="Bloom T."/>
            <person name="Blye J."/>
            <person name="Boguslavskiy L."/>
            <person name="Bonnet C."/>
            <person name="Boukhgalter B."/>
            <person name="Bourzgui I."/>
            <person name="Brown A."/>
            <person name="Cahill P."/>
            <person name="Channer S."/>
            <person name="Cheshatsang Y."/>
            <person name="Chuda L."/>
            <person name="Citroen M."/>
            <person name="Collymore A."/>
            <person name="Cooke P."/>
            <person name="Costello M."/>
            <person name="D'Aco K."/>
            <person name="Daza R."/>
            <person name="De Haan G."/>
            <person name="DeGray S."/>
            <person name="DeMaso C."/>
            <person name="Dhargay N."/>
            <person name="Dooley K."/>
            <person name="Dooley E."/>
            <person name="Doricent M."/>
            <person name="Dorje P."/>
            <person name="Dorjee K."/>
            <person name="Dupes A."/>
            <person name="Elong R."/>
            <person name="Falk J."/>
            <person name="Farina A."/>
            <person name="Faro S."/>
            <person name="Ferguson D."/>
            <person name="Fisher S."/>
            <person name="Foley C.D."/>
            <person name="Franke A."/>
            <person name="Friedrich D."/>
            <person name="Gadbois L."/>
            <person name="Gearin G."/>
            <person name="Gearin C.R."/>
            <person name="Giannoukos G."/>
            <person name="Goode T."/>
            <person name="Graham J."/>
            <person name="Grandbois E."/>
            <person name="Grewal S."/>
            <person name="Gyaltsen K."/>
            <person name="Hafez N."/>
            <person name="Hagos B."/>
            <person name="Hall J."/>
            <person name="Henson C."/>
            <person name="Hollinger A."/>
            <person name="Honan T."/>
            <person name="Huard M.D."/>
            <person name="Hughes L."/>
            <person name="Hurhula B."/>
            <person name="Husby M.E."/>
            <person name="Kamat A."/>
            <person name="Kanga B."/>
            <person name="Kashin S."/>
            <person name="Khazanovich D."/>
            <person name="Kisner P."/>
            <person name="Lance K."/>
            <person name="Lara M."/>
            <person name="Lee W."/>
            <person name="Lennon N."/>
            <person name="Letendre F."/>
            <person name="LeVine R."/>
            <person name="Lipovsky A."/>
            <person name="Liu X."/>
            <person name="Liu J."/>
            <person name="Liu S."/>
            <person name="Lokyitsang T."/>
            <person name="Lokyitsang Y."/>
            <person name="Lubonja R."/>
            <person name="Lui A."/>
            <person name="MacDonald P."/>
            <person name="Magnisalis V."/>
            <person name="Maru K."/>
            <person name="Matthews C."/>
            <person name="McCusker W."/>
            <person name="McDonough S."/>
            <person name="Mehta T."/>
            <person name="Meldrim J."/>
            <person name="Meneus L."/>
            <person name="Mihai O."/>
            <person name="Mihalev A."/>
            <person name="Mihova T."/>
            <person name="Mittelman R."/>
            <person name="Mlenga V."/>
            <person name="Montmayeur A."/>
            <person name="Mulrain L."/>
            <person name="Navidi A."/>
            <person name="Naylor J."/>
            <person name="Negash T."/>
            <person name="Nguyen T."/>
            <person name="Nguyen N."/>
            <person name="Nicol R."/>
            <person name="Norbu C."/>
            <person name="Norbu N."/>
            <person name="Novod N."/>
            <person name="O'Neill B."/>
            <person name="Osman S."/>
            <person name="Markiewicz E."/>
            <person name="Oyono O.L."/>
            <person name="Patti C."/>
            <person name="Phunkhang P."/>
            <person name="Pierre F."/>
            <person name="Priest M."/>
            <person name="Raghuraman S."/>
            <person name="Rege F."/>
            <person name="Reyes R."/>
            <person name="Rise C."/>
            <person name="Rogov P."/>
            <person name="Ross K."/>
            <person name="Ryan E."/>
            <person name="Settipalli S."/>
            <person name="Shea T."/>
            <person name="Sherpa N."/>
            <person name="Shi L."/>
            <person name="Shih D."/>
            <person name="Sparrow T."/>
            <person name="Spaulding J."/>
            <person name="Stalker J."/>
            <person name="Stange-Thomann N."/>
            <person name="Stavropoulos S."/>
            <person name="Stone C."/>
            <person name="Strader C."/>
            <person name="Tesfaye S."/>
            <person name="Thomson T."/>
            <person name="Thoulutsang Y."/>
            <person name="Thoulutsang D."/>
            <person name="Topham K."/>
            <person name="Topping I."/>
            <person name="Tsamla T."/>
            <person name="Vassiliev H."/>
            <person name="Vo A."/>
            <person name="Wangchuk T."/>
            <person name="Wangdi T."/>
            <person name="Weiand M."/>
            <person name="Wilkinson J."/>
            <person name="Wilson A."/>
            <person name="Yadav S."/>
            <person name="Young G."/>
            <person name="Yu Q."/>
            <person name="Zembek L."/>
            <person name="Zhong D."/>
            <person name="Zimmer A."/>
            <person name="Zwirko Z."/>
            <person name="Jaffe D.B."/>
            <person name="Alvarez P."/>
            <person name="Brockman W."/>
            <person name="Butler J."/>
            <person name="Chin C."/>
            <person name="Gnerre S."/>
            <person name="Grabherr M."/>
            <person name="Kleber M."/>
            <person name="Mauceli E."/>
            <person name="MacCallum I."/>
        </authorList>
    </citation>
    <scope>NUCLEOTIDE SEQUENCE [LARGE SCALE GENOMIC DNA]</scope>
    <source>
        <strain evidence="4">Tucson 14030-0811.24</strain>
    </source>
</reference>
<feature type="domain" description="DUF753" evidence="2">
    <location>
        <begin position="1892"/>
        <end position="1960"/>
    </location>
</feature>
<dbReference type="PANTHER" id="PTHR21721:SF26">
    <property type="entry name" value="DUF753 DOMAIN-CONTAINING PROTEIN-RELATED"/>
    <property type="match status" value="1"/>
</dbReference>
<feature type="domain" description="DUF753" evidence="2">
    <location>
        <begin position="2312"/>
        <end position="2380"/>
    </location>
</feature>
<evidence type="ECO:0000259" key="2">
    <source>
        <dbReference type="Pfam" id="PF05444"/>
    </source>
</evidence>
<dbReference type="PANTHER" id="PTHR21721">
    <property type="entry name" value="GH09876P-RELATED"/>
    <property type="match status" value="1"/>
</dbReference>
<keyword evidence="4" id="KW-1185">Reference proteome</keyword>
<feature type="domain" description="DUF753" evidence="2">
    <location>
        <begin position="1212"/>
        <end position="1280"/>
    </location>
</feature>
<feature type="domain" description="DUF753" evidence="2">
    <location>
        <begin position="1546"/>
        <end position="1622"/>
    </location>
</feature>
<feature type="domain" description="DUF753" evidence="2">
    <location>
        <begin position="624"/>
        <end position="693"/>
    </location>
</feature>